<comment type="caution">
    <text evidence="1">The sequence shown here is derived from an EMBL/GenBank/DDBJ whole genome shotgun (WGS) entry which is preliminary data.</text>
</comment>
<keyword evidence="2" id="KW-1185">Reference proteome</keyword>
<dbReference type="Proteomes" id="UP000618319">
    <property type="component" value="Unassembled WGS sequence"/>
</dbReference>
<organism evidence="1 2">
    <name type="scientific">Sphingobacterium pedocola</name>
    <dbReference type="NCBI Taxonomy" id="2082722"/>
    <lineage>
        <taxon>Bacteria</taxon>
        <taxon>Pseudomonadati</taxon>
        <taxon>Bacteroidota</taxon>
        <taxon>Sphingobacteriia</taxon>
        <taxon>Sphingobacteriales</taxon>
        <taxon>Sphingobacteriaceae</taxon>
        <taxon>Sphingobacterium</taxon>
    </lineage>
</organism>
<reference evidence="1 2" key="1">
    <citation type="submission" date="2018-02" db="EMBL/GenBank/DDBJ databases">
        <title>Sphingobacterium KA21.</title>
        <authorList>
            <person name="Vasarhelyi B.M."/>
            <person name="Deshmukh S."/>
            <person name="Balint B."/>
            <person name="Kukolya J."/>
        </authorList>
    </citation>
    <scope>NUCLEOTIDE SEQUENCE [LARGE SCALE GENOMIC DNA]</scope>
    <source>
        <strain evidence="1 2">Ka21</strain>
    </source>
</reference>
<proteinExistence type="predicted"/>
<sequence>MSILLDVLILINKHMELSNKDKAEAIQNSIETETLAEIGLIHPESYKQHNPNVATGLQAILALHEQMPMEKVYTNVVRKFQDGDIGFVHVDYFLFEHTAAFDIHRFENGVSVEHWDNLQTNSRKLNKSGRTMTDGKTKAVDHHKTDDNKRLAQNFVKNVLVNGQIDLVSAYFRNDELIQHNPYMGDGVQEFLNVLAQWKKDGKPQIYNKIHKVLGEGNFVLVLSEGSFWGEHAAFYDLYRIEQDKIVEHWDVIEAIPEQKKRKNDNGKF</sequence>
<name>A0ABR9T726_9SPHI</name>
<evidence type="ECO:0008006" key="3">
    <source>
        <dbReference type="Google" id="ProtNLM"/>
    </source>
</evidence>
<dbReference type="SUPFAM" id="SSF54427">
    <property type="entry name" value="NTF2-like"/>
    <property type="match status" value="2"/>
</dbReference>
<protein>
    <recommendedName>
        <fullName evidence="3">SnoaL-like domain-containing protein</fullName>
    </recommendedName>
</protein>
<dbReference type="Gene3D" id="3.10.450.50">
    <property type="match status" value="2"/>
</dbReference>
<evidence type="ECO:0000313" key="2">
    <source>
        <dbReference type="Proteomes" id="UP000618319"/>
    </source>
</evidence>
<accession>A0ABR9T726</accession>
<dbReference type="InterPro" id="IPR032710">
    <property type="entry name" value="NTF2-like_dom_sf"/>
</dbReference>
<dbReference type="EMBL" id="PSKQ01000019">
    <property type="protein sequence ID" value="MBE8721133.1"/>
    <property type="molecule type" value="Genomic_DNA"/>
</dbReference>
<evidence type="ECO:0000313" key="1">
    <source>
        <dbReference type="EMBL" id="MBE8721133.1"/>
    </source>
</evidence>
<gene>
    <name evidence="1" type="ORF">C4F40_10395</name>
</gene>